<dbReference type="OrthoDB" id="4062651at2759"/>
<sequence>MPSDLDTKFELLREVRPGVSLAVRTNDRAGQRYIARRLDQYHDKSAGLDLEQLLGSRTVAPLISLPLYHENIVSLVGHIRLDILNAHGPSEIEDYLVWDRCDAANLSTLFAQTAPAADTSAFYLPEGLCWHVLRALTKAVTYLHDGKRWIYDQRATEARQLRKWQSPDRNWRAILHRRIEPENVFFQHPRGGETYGTCKLGNLSQATVTSYMVGSINAPSSRDPVGAGDVLSQGVAVACKAGREPKADTLLKLEKDTASLKEAERLYTLREEMWSIASIVFTMMTGCKLTLCCKAGKRSHVSRCSEGSCAQLEAANNPVCNCVYGGCDHLSSEPCPHPRYTWKRCRSKKCGEAVVNVDDHLAGAKYSSWLRDQVEAMLAFDGKDPGEGLAAEARPFAESVEAAYWQWRRLTQEGDAHQDVEDEIVSLWVQDGTGREESVLEALLSQDTWETVY</sequence>
<name>A0A084AUZ1_STACB</name>
<dbReference type="EMBL" id="KL648535">
    <property type="protein sequence ID" value="KEY69120.1"/>
    <property type="molecule type" value="Genomic_DNA"/>
</dbReference>
<dbReference type="Gene3D" id="1.10.510.10">
    <property type="entry name" value="Transferase(Phosphotransferase) domain 1"/>
    <property type="match status" value="1"/>
</dbReference>
<keyword evidence="3" id="KW-1185">Reference proteome</keyword>
<evidence type="ECO:0000313" key="2">
    <source>
        <dbReference type="EMBL" id="KEY69120.1"/>
    </source>
</evidence>
<dbReference type="Proteomes" id="UP000028045">
    <property type="component" value="Unassembled WGS sequence"/>
</dbReference>
<proteinExistence type="predicted"/>
<accession>A0A084AUZ1</accession>
<protein>
    <recommendedName>
        <fullName evidence="1">Protein kinase domain-containing protein</fullName>
    </recommendedName>
</protein>
<dbReference type="InterPro" id="IPR011009">
    <property type="entry name" value="Kinase-like_dom_sf"/>
</dbReference>
<dbReference type="AlphaFoldDB" id="A0A084AUZ1"/>
<dbReference type="PROSITE" id="PS50011">
    <property type="entry name" value="PROTEIN_KINASE_DOM"/>
    <property type="match status" value="1"/>
</dbReference>
<dbReference type="InterPro" id="IPR000719">
    <property type="entry name" value="Prot_kinase_dom"/>
</dbReference>
<dbReference type="GO" id="GO:0005524">
    <property type="term" value="F:ATP binding"/>
    <property type="evidence" value="ECO:0007669"/>
    <property type="project" value="InterPro"/>
</dbReference>
<organism evidence="2 3">
    <name type="scientific">Stachybotrys chartarum (strain CBS 109288 / IBT 7711)</name>
    <name type="common">Toxic black mold</name>
    <name type="synonym">Stilbospora chartarum</name>
    <dbReference type="NCBI Taxonomy" id="1280523"/>
    <lineage>
        <taxon>Eukaryota</taxon>
        <taxon>Fungi</taxon>
        <taxon>Dikarya</taxon>
        <taxon>Ascomycota</taxon>
        <taxon>Pezizomycotina</taxon>
        <taxon>Sordariomycetes</taxon>
        <taxon>Hypocreomycetidae</taxon>
        <taxon>Hypocreales</taxon>
        <taxon>Stachybotryaceae</taxon>
        <taxon>Stachybotrys</taxon>
    </lineage>
</organism>
<reference evidence="2 3" key="1">
    <citation type="journal article" date="2014" name="BMC Genomics">
        <title>Comparative genome sequencing reveals chemotype-specific gene clusters in the toxigenic black mold Stachybotrys.</title>
        <authorList>
            <person name="Semeiks J."/>
            <person name="Borek D."/>
            <person name="Otwinowski Z."/>
            <person name="Grishin N.V."/>
        </authorList>
    </citation>
    <scope>NUCLEOTIDE SEQUENCE [LARGE SCALE GENOMIC DNA]</scope>
    <source>
        <strain evidence="3">CBS 109288 / IBT 7711</strain>
    </source>
</reference>
<gene>
    <name evidence="2" type="ORF">S7711_04903</name>
</gene>
<evidence type="ECO:0000313" key="3">
    <source>
        <dbReference type="Proteomes" id="UP000028045"/>
    </source>
</evidence>
<dbReference type="SUPFAM" id="SSF56112">
    <property type="entry name" value="Protein kinase-like (PK-like)"/>
    <property type="match status" value="1"/>
</dbReference>
<feature type="domain" description="Protein kinase" evidence="1">
    <location>
        <begin position="9"/>
        <end position="397"/>
    </location>
</feature>
<dbReference type="GO" id="GO:0004672">
    <property type="term" value="F:protein kinase activity"/>
    <property type="evidence" value="ECO:0007669"/>
    <property type="project" value="InterPro"/>
</dbReference>
<dbReference type="HOGENOM" id="CLU_033273_0_0_1"/>
<evidence type="ECO:0000259" key="1">
    <source>
        <dbReference type="PROSITE" id="PS50011"/>
    </source>
</evidence>